<keyword evidence="4" id="KW-0274">FAD</keyword>
<evidence type="ECO:0000259" key="8">
    <source>
        <dbReference type="PROSITE" id="PS51387"/>
    </source>
</evidence>
<dbReference type="FunFam" id="1.10.45.10:FF:000001">
    <property type="entry name" value="D-lactate dehydrogenase mitochondrial"/>
    <property type="match status" value="1"/>
</dbReference>
<dbReference type="FunFam" id="3.30.70.2740:FF:000001">
    <property type="entry name" value="D-lactate dehydrogenase mitochondrial"/>
    <property type="match status" value="1"/>
</dbReference>
<keyword evidence="10" id="KW-1185">Reference proteome</keyword>
<dbReference type="PROSITE" id="PS51387">
    <property type="entry name" value="FAD_PCMH"/>
    <property type="match status" value="1"/>
</dbReference>
<dbReference type="InterPro" id="IPR006094">
    <property type="entry name" value="Oxid_FAD_bind_N"/>
</dbReference>
<dbReference type="InterPro" id="IPR016164">
    <property type="entry name" value="FAD-linked_Oxase-like_C"/>
</dbReference>
<dbReference type="STRING" id="1117379.BABA_02812"/>
<dbReference type="EMBL" id="AJLS01000034">
    <property type="protein sequence ID" value="EKN71071.1"/>
    <property type="molecule type" value="Genomic_DNA"/>
</dbReference>
<dbReference type="InterPro" id="IPR016171">
    <property type="entry name" value="Vanillyl_alc_oxidase_C-sub2"/>
</dbReference>
<evidence type="ECO:0000256" key="3">
    <source>
        <dbReference type="ARBA" id="ARBA00022630"/>
    </source>
</evidence>
<dbReference type="eggNOG" id="COG0277">
    <property type="taxonomic scope" value="Bacteria"/>
</dbReference>
<dbReference type="AlphaFoldDB" id="K6ECB6"/>
<dbReference type="Pfam" id="PF01565">
    <property type="entry name" value="FAD_binding_4"/>
    <property type="match status" value="1"/>
</dbReference>
<dbReference type="RefSeq" id="WP_007083603.1">
    <property type="nucleotide sequence ID" value="NZ_AJLS01000034.1"/>
</dbReference>
<comment type="similarity">
    <text evidence="2">Belongs to the FAD-binding oxidoreductase/transferase type 4 family.</text>
</comment>
<dbReference type="PANTHER" id="PTHR11748">
    <property type="entry name" value="D-LACTATE DEHYDROGENASE"/>
    <property type="match status" value="1"/>
</dbReference>
<dbReference type="FunFam" id="3.30.465.10:FF:000016">
    <property type="entry name" value="probable D-lactate dehydrogenase, mitochondrial"/>
    <property type="match status" value="1"/>
</dbReference>
<dbReference type="Pfam" id="PF02913">
    <property type="entry name" value="FAD-oxidase_C"/>
    <property type="match status" value="1"/>
</dbReference>
<dbReference type="GO" id="GO:0004458">
    <property type="term" value="F:D-lactate dehydrogenase (cytochrome) activity"/>
    <property type="evidence" value="ECO:0007669"/>
    <property type="project" value="UniProtKB-EC"/>
</dbReference>
<dbReference type="Gene3D" id="1.10.45.10">
    <property type="entry name" value="Vanillyl-alcohol Oxidase, Chain A, domain 4"/>
    <property type="match status" value="1"/>
</dbReference>
<evidence type="ECO:0000256" key="1">
    <source>
        <dbReference type="ARBA" id="ARBA00001974"/>
    </source>
</evidence>
<dbReference type="PANTHER" id="PTHR11748:SF111">
    <property type="entry name" value="D-LACTATE DEHYDROGENASE, MITOCHONDRIAL-RELATED"/>
    <property type="match status" value="1"/>
</dbReference>
<dbReference type="GO" id="GO:0071949">
    <property type="term" value="F:FAD binding"/>
    <property type="evidence" value="ECO:0007669"/>
    <property type="project" value="InterPro"/>
</dbReference>
<comment type="cofactor">
    <cofactor evidence="1">
        <name>FAD</name>
        <dbReference type="ChEBI" id="CHEBI:57692"/>
    </cofactor>
</comment>
<keyword evidence="5" id="KW-0809">Transit peptide</keyword>
<dbReference type="InterPro" id="IPR036318">
    <property type="entry name" value="FAD-bd_PCMH-like_sf"/>
</dbReference>
<dbReference type="InterPro" id="IPR016166">
    <property type="entry name" value="FAD-bd_PCMH"/>
</dbReference>
<evidence type="ECO:0000256" key="6">
    <source>
        <dbReference type="ARBA" id="ARBA00023002"/>
    </source>
</evidence>
<dbReference type="OrthoDB" id="9767256at2"/>
<dbReference type="Gene3D" id="3.30.465.10">
    <property type="match status" value="1"/>
</dbReference>
<dbReference type="PATRIC" id="fig|1117379.3.peg.574"/>
<dbReference type="SUPFAM" id="SSF56176">
    <property type="entry name" value="FAD-binding/transporter-associated domain-like"/>
    <property type="match status" value="1"/>
</dbReference>
<evidence type="ECO:0000256" key="5">
    <source>
        <dbReference type="ARBA" id="ARBA00022946"/>
    </source>
</evidence>
<keyword evidence="3" id="KW-0285">Flavoprotein</keyword>
<comment type="caution">
    <text evidence="9">The sequence shown here is derived from an EMBL/GenBank/DDBJ whole genome shotgun (WGS) entry which is preliminary data.</text>
</comment>
<dbReference type="InterPro" id="IPR004113">
    <property type="entry name" value="FAD-bd_oxidored_4_C"/>
</dbReference>
<evidence type="ECO:0000256" key="7">
    <source>
        <dbReference type="ARBA" id="ARBA00038897"/>
    </source>
</evidence>
<evidence type="ECO:0000313" key="9">
    <source>
        <dbReference type="EMBL" id="EKN71071.1"/>
    </source>
</evidence>
<evidence type="ECO:0000256" key="4">
    <source>
        <dbReference type="ARBA" id="ARBA00022827"/>
    </source>
</evidence>
<accession>K6ECB6</accession>
<organism evidence="9 10">
    <name type="scientific">Neobacillus bataviensis LMG 21833</name>
    <dbReference type="NCBI Taxonomy" id="1117379"/>
    <lineage>
        <taxon>Bacteria</taxon>
        <taxon>Bacillati</taxon>
        <taxon>Bacillota</taxon>
        <taxon>Bacilli</taxon>
        <taxon>Bacillales</taxon>
        <taxon>Bacillaceae</taxon>
        <taxon>Neobacillus</taxon>
    </lineage>
</organism>
<keyword evidence="6" id="KW-0560">Oxidoreductase</keyword>
<feature type="domain" description="FAD-binding PCMH-type" evidence="8">
    <location>
        <begin position="35"/>
        <end position="212"/>
    </location>
</feature>
<dbReference type="Gene3D" id="3.30.70.2740">
    <property type="match status" value="1"/>
</dbReference>
<evidence type="ECO:0000256" key="2">
    <source>
        <dbReference type="ARBA" id="ARBA00008000"/>
    </source>
</evidence>
<proteinExistence type="inferred from homology"/>
<evidence type="ECO:0000313" key="10">
    <source>
        <dbReference type="Proteomes" id="UP000006316"/>
    </source>
</evidence>
<dbReference type="GO" id="GO:0008720">
    <property type="term" value="F:D-lactate dehydrogenase (NAD+) activity"/>
    <property type="evidence" value="ECO:0007669"/>
    <property type="project" value="TreeGrafter"/>
</dbReference>
<dbReference type="GO" id="GO:1903457">
    <property type="term" value="P:lactate catabolic process"/>
    <property type="evidence" value="ECO:0007669"/>
    <property type="project" value="TreeGrafter"/>
</dbReference>
<dbReference type="InterPro" id="IPR016169">
    <property type="entry name" value="FAD-bd_PCMH_sub2"/>
</dbReference>
<dbReference type="EC" id="1.1.2.4" evidence="7"/>
<name>K6ECB6_9BACI</name>
<dbReference type="SUPFAM" id="SSF55103">
    <property type="entry name" value="FAD-linked oxidases, C-terminal domain"/>
    <property type="match status" value="1"/>
</dbReference>
<sequence>MKLYDELLRIIGDSERVSINETVLEQHSKGVAYHAACKPDAVVIPITKEEVSRIVQFANDHSIPLVPFGAGTSLEGHIIPVNGGISLNFTLMNQIISIRPDDFIVTVQPGVTRDQLNHALKKHGLFFPIDPGADASIGGMAATNASGTNSVKYGVMRDQVLGLELVLADGSIIRSGGYSYKSSAGYNLTGLFVGSEGTLGIFTEIILKLQGIPEVICDVKATFPSIEAAGKAATMLLKAGLPIGKIELVDKKTIEAVNAYKQTTYREEPTLFLEFSGSGPDVAYSIEMAQEIVSSEQCKSFEFENDSIKRAQLWEARHHVAFAILAANPGMGMMATDVCVPLSELTNALAHTRKVVEEQGLDAAIFGHVGDGNYHAVLPVDPTSEEQRKQVEEVHKQIVRFALSKGGTCTGEHGIGLGKKAFLQEEHGDLLPIMRGIKATVDPNNILNPGKIFEGVSVTPRLKGSLTS</sequence>
<gene>
    <name evidence="9" type="ORF">BABA_02812</name>
</gene>
<protein>
    <recommendedName>
        <fullName evidence="7">D-lactate dehydrogenase (cytochrome)</fullName>
        <ecNumber evidence="7">1.1.2.4</ecNumber>
    </recommendedName>
</protein>
<dbReference type="Proteomes" id="UP000006316">
    <property type="component" value="Unassembled WGS sequence"/>
</dbReference>
<reference evidence="9 10" key="1">
    <citation type="journal article" date="2012" name="Front. Microbiol.">
        <title>Redundancy and modularity in membrane-associated dissimilatory nitrate reduction in Bacillus.</title>
        <authorList>
            <person name="Heylen K."/>
            <person name="Keltjens J."/>
        </authorList>
    </citation>
    <scope>NUCLEOTIDE SEQUENCE [LARGE SCALE GENOMIC DNA]</scope>
    <source>
        <strain evidence="10">LMG 21833T</strain>
    </source>
</reference>